<dbReference type="InParanoid" id="A0A1J7JZ82"/>
<evidence type="ECO:0000256" key="1">
    <source>
        <dbReference type="SAM" id="MobiDB-lite"/>
    </source>
</evidence>
<name>A0A1J7JZ82_9PEZI</name>
<feature type="region of interest" description="Disordered" evidence="1">
    <location>
        <begin position="1130"/>
        <end position="1231"/>
    </location>
</feature>
<dbReference type="Gene3D" id="3.40.50.880">
    <property type="match status" value="1"/>
</dbReference>
<feature type="compositionally biased region" description="Polar residues" evidence="1">
    <location>
        <begin position="1186"/>
        <end position="1200"/>
    </location>
</feature>
<dbReference type="OrthoDB" id="2579248at2759"/>
<dbReference type="PANTHER" id="PTHR36848">
    <property type="entry name" value="DNA-BINDING PROTEIN (PUTATIVE SECRETED PROTEIN)-RELATED"/>
    <property type="match status" value="1"/>
</dbReference>
<dbReference type="STRING" id="1408157.A0A1J7JZ82"/>
<dbReference type="InterPro" id="IPR053161">
    <property type="entry name" value="Ulvan_degrading_GH"/>
</dbReference>
<dbReference type="EMBL" id="KV875094">
    <property type="protein sequence ID" value="OIW33154.1"/>
    <property type="molecule type" value="Genomic_DNA"/>
</dbReference>
<gene>
    <name evidence="2" type="ORF">CONLIGDRAFT_695548</name>
</gene>
<protein>
    <submittedName>
        <fullName evidence="2">Uncharacterized protein</fullName>
    </submittedName>
</protein>
<sequence length="1337" mass="150129">MDAPGTGIKAMAALNPFRPRNPLTFPKADAPFSYELFRKPTAEYRGCPLWAWNAKLDKEAMIRQIGYLQEMGFGGFHMHVRTGLDTEYMGDEFMDIVKTCVDVAEDKGMMACLHVSPFPPSLCSPLTSHCRYDEDRWPSGVAGGKVVENHPEYKGKHLLFTPTPYGQGRVGGCSPSSAAACRSENGRLLARYGIRLNAQDGTLKAARLLNRMPRFNGEHLAADETIWYAYVETNPPSEWFNGQTYVDTLSPAAMRKFVDVTHEKYKECVGDKFGTTVPCIFTDEPQFATKTRLSHPFAKEDLFLPWTNDLPETFHRTYSADLKYRRGRDPLITSLPELFWNLPGNHASLLRYRFHDHVCERFVSAFMDQLGAWCASNNIHLNGHMMEEPTLESQTHSLGEAMRCYRSQTLPGIDLLSDMVEYNTAKQASSVVRQNGIRGCMSEIYGCTHWYFTFEGHKGCGDWQAALGVTFRVPHLAWASMAGEAKRDYPASINYQSPWFREYGYVEDHFARVGVAMTRGRAVTRVAVIHPIESFWLVFGPGDPGGKMAERDQRFKELTDWLLHGLIDFDFISESLLPEQEVDIQGKSLVVGKCTYDAVILPDLVTIRSATLSILDTFAGAGGYVVVAGNQPILVDAQHAVPSPLFHCGCFVEMPWDRGAILNSIDKFRELDIFKRGTFDRAKTLLYQMRQDGKERFVFICNTDRISGVDTKVILRGRWKIELLDTLNGENRCLESYEEHNYSTNSPSTLFEYKFEGCQSALLRLVPRPYKDISPLRLPFRLWGPPLPKPPLPLTLDGVELTEQGTNHAGQNVLMLDYAKYWITGDECWSHVQEILALNNEILDRLRLPRKGMAWRQPWTISPADREPKANVTLVFQFMSDFDVPGTTFLAVELPEGAQVTLNENDITSYGVLCSTEALSKERGDWFVDEAISTIPIPGNTIERGVNNLYINFPCGMLTPVERVYLLGDFRVEIAQGAGPDLLARAKITPSEELTSWGDITAMGLPFYVGNLTYKCSFTLTSRSKAILSVPQFSSPVLAVEWTTRNEKKRGHIAFQPRALNLGTLDAGKHSVSITAYGNRYNAFGHIHAQDWMTNCWPDAWRTQGWAWSDEYRVKPIGILERPTIITFTEGGRDRMEPGTPEAQSTPVTPNTPPWDLVSRPSTSGHSVPSRHPRPTFRTCGLSGSPIVSRSSTRPGTHNASGSSSRPGTPGSWVQVSPPPETRNSFLPRRSEQSDADFFSELNIQVHDARYRLEELWDLLETPEDERLEFTGDYFEVFSTTLLGVLELEIARLQAVKGTLDEQRSPAENAGLPSSSGTVQSPPGKTTQDQQDGREEM</sequence>
<feature type="compositionally biased region" description="Low complexity" evidence="1">
    <location>
        <begin position="1201"/>
        <end position="1212"/>
    </location>
</feature>
<feature type="compositionally biased region" description="Polar residues" evidence="1">
    <location>
        <begin position="1312"/>
        <end position="1330"/>
    </location>
</feature>
<organism evidence="2 3">
    <name type="scientific">Coniochaeta ligniaria NRRL 30616</name>
    <dbReference type="NCBI Taxonomy" id="1408157"/>
    <lineage>
        <taxon>Eukaryota</taxon>
        <taxon>Fungi</taxon>
        <taxon>Dikarya</taxon>
        <taxon>Ascomycota</taxon>
        <taxon>Pezizomycotina</taxon>
        <taxon>Sordariomycetes</taxon>
        <taxon>Sordariomycetidae</taxon>
        <taxon>Coniochaetales</taxon>
        <taxon>Coniochaetaceae</taxon>
        <taxon>Coniochaeta</taxon>
    </lineage>
</organism>
<dbReference type="InterPro" id="IPR029062">
    <property type="entry name" value="Class_I_gatase-like"/>
</dbReference>
<accession>A0A1J7JZ82</accession>
<reference evidence="2 3" key="1">
    <citation type="submission" date="2016-10" db="EMBL/GenBank/DDBJ databases">
        <title>Draft genome sequence of Coniochaeta ligniaria NRRL30616, a lignocellulolytic fungus for bioabatement of inhibitors in plant biomass hydrolysates.</title>
        <authorList>
            <consortium name="DOE Joint Genome Institute"/>
            <person name="Jimenez D.J."/>
            <person name="Hector R.E."/>
            <person name="Riley R."/>
            <person name="Sun H."/>
            <person name="Grigoriev I.V."/>
            <person name="Van Elsas J.D."/>
            <person name="Nichols N.N."/>
        </authorList>
    </citation>
    <scope>NUCLEOTIDE SEQUENCE [LARGE SCALE GENOMIC DNA]</scope>
    <source>
        <strain evidence="2 3">NRRL 30616</strain>
    </source>
</reference>
<dbReference type="Proteomes" id="UP000182658">
    <property type="component" value="Unassembled WGS sequence"/>
</dbReference>
<proteinExistence type="predicted"/>
<dbReference type="CDD" id="cd03143">
    <property type="entry name" value="A4_beta-galactosidase_middle_domain"/>
    <property type="match status" value="1"/>
</dbReference>
<evidence type="ECO:0000313" key="3">
    <source>
        <dbReference type="Proteomes" id="UP000182658"/>
    </source>
</evidence>
<keyword evidence="3" id="KW-1185">Reference proteome</keyword>
<feature type="region of interest" description="Disordered" evidence="1">
    <location>
        <begin position="1300"/>
        <end position="1337"/>
    </location>
</feature>
<dbReference type="PANTHER" id="PTHR36848:SF2">
    <property type="entry name" value="SECRETED PROTEIN"/>
    <property type="match status" value="1"/>
</dbReference>
<evidence type="ECO:0000313" key="2">
    <source>
        <dbReference type="EMBL" id="OIW33154.1"/>
    </source>
</evidence>